<protein>
    <submittedName>
        <fullName evidence="1">Uncharacterized protein</fullName>
    </submittedName>
</protein>
<dbReference type="EMBL" id="CM044706">
    <property type="protein sequence ID" value="KAI5658078.1"/>
    <property type="molecule type" value="Genomic_DNA"/>
</dbReference>
<evidence type="ECO:0000313" key="2">
    <source>
        <dbReference type="Proteomes" id="UP001060085"/>
    </source>
</evidence>
<reference evidence="2" key="1">
    <citation type="journal article" date="2023" name="Nat. Plants">
        <title>Single-cell RNA sequencing provides a high-resolution roadmap for understanding the multicellular compartmentation of specialized metabolism.</title>
        <authorList>
            <person name="Sun S."/>
            <person name="Shen X."/>
            <person name="Li Y."/>
            <person name="Li Y."/>
            <person name="Wang S."/>
            <person name="Li R."/>
            <person name="Zhang H."/>
            <person name="Shen G."/>
            <person name="Guo B."/>
            <person name="Wei J."/>
            <person name="Xu J."/>
            <person name="St-Pierre B."/>
            <person name="Chen S."/>
            <person name="Sun C."/>
        </authorList>
    </citation>
    <scope>NUCLEOTIDE SEQUENCE [LARGE SCALE GENOMIC DNA]</scope>
</reference>
<sequence>MGRKTPREFCEVNTIKLSTQVQAPTHFGEESGNSQHDDSLGLIMQELQSLKDEMREFRRDVTNLSNQQREVSPHGSLNVITPRSNGPFNCSGTTEFHQPPYFDEELHPLPYGGRRCDFGGRGMPRYFEKVLRPQARHGEPLYDDHEHILFVANLATTKSPTSNFKPWPKKEEVPRGTFEPPTKPKMEERGWTSLKEKNHFENLLKVPRASRSGCVGLVDTEET</sequence>
<comment type="caution">
    <text evidence="1">The sequence shown here is derived from an EMBL/GenBank/DDBJ whole genome shotgun (WGS) entry which is preliminary data.</text>
</comment>
<proteinExistence type="predicted"/>
<accession>A0ACC0AAY1</accession>
<name>A0ACC0AAY1_CATRO</name>
<keyword evidence="2" id="KW-1185">Reference proteome</keyword>
<dbReference type="Proteomes" id="UP001060085">
    <property type="component" value="Linkage Group LG06"/>
</dbReference>
<gene>
    <name evidence="1" type="ORF">M9H77_26871</name>
</gene>
<evidence type="ECO:0000313" key="1">
    <source>
        <dbReference type="EMBL" id="KAI5658078.1"/>
    </source>
</evidence>
<organism evidence="1 2">
    <name type="scientific">Catharanthus roseus</name>
    <name type="common">Madagascar periwinkle</name>
    <name type="synonym">Vinca rosea</name>
    <dbReference type="NCBI Taxonomy" id="4058"/>
    <lineage>
        <taxon>Eukaryota</taxon>
        <taxon>Viridiplantae</taxon>
        <taxon>Streptophyta</taxon>
        <taxon>Embryophyta</taxon>
        <taxon>Tracheophyta</taxon>
        <taxon>Spermatophyta</taxon>
        <taxon>Magnoliopsida</taxon>
        <taxon>eudicotyledons</taxon>
        <taxon>Gunneridae</taxon>
        <taxon>Pentapetalae</taxon>
        <taxon>asterids</taxon>
        <taxon>lamiids</taxon>
        <taxon>Gentianales</taxon>
        <taxon>Apocynaceae</taxon>
        <taxon>Rauvolfioideae</taxon>
        <taxon>Vinceae</taxon>
        <taxon>Catharanthinae</taxon>
        <taxon>Catharanthus</taxon>
    </lineage>
</organism>